<name>W4LR04_ENTF1</name>
<evidence type="ECO:0000313" key="2">
    <source>
        <dbReference type="Proteomes" id="UP000019141"/>
    </source>
</evidence>
<keyword evidence="2" id="KW-1185">Reference proteome</keyword>
<dbReference type="AlphaFoldDB" id="W4LR04"/>
<dbReference type="Proteomes" id="UP000019141">
    <property type="component" value="Unassembled WGS sequence"/>
</dbReference>
<gene>
    <name evidence="1" type="ORF">ETSY1_12235</name>
</gene>
<dbReference type="EMBL" id="AZHW01000370">
    <property type="protein sequence ID" value="ETX00176.1"/>
    <property type="molecule type" value="Genomic_DNA"/>
</dbReference>
<evidence type="ECO:0000313" key="1">
    <source>
        <dbReference type="EMBL" id="ETX00176.1"/>
    </source>
</evidence>
<reference evidence="1 2" key="1">
    <citation type="journal article" date="2014" name="Nature">
        <title>An environmental bacterial taxon with a large and distinct metabolic repertoire.</title>
        <authorList>
            <person name="Wilson M.C."/>
            <person name="Mori T."/>
            <person name="Ruckert C."/>
            <person name="Uria A.R."/>
            <person name="Helf M.J."/>
            <person name="Takada K."/>
            <person name="Gernert C."/>
            <person name="Steffens U.A."/>
            <person name="Heycke N."/>
            <person name="Schmitt S."/>
            <person name="Rinke C."/>
            <person name="Helfrich E.J."/>
            <person name="Brachmann A.O."/>
            <person name="Gurgui C."/>
            <person name="Wakimoto T."/>
            <person name="Kracht M."/>
            <person name="Crusemann M."/>
            <person name="Hentschel U."/>
            <person name="Abe I."/>
            <person name="Matsunaga S."/>
            <person name="Kalinowski J."/>
            <person name="Takeyama H."/>
            <person name="Piel J."/>
        </authorList>
    </citation>
    <scope>NUCLEOTIDE SEQUENCE [LARGE SCALE GENOMIC DNA]</scope>
    <source>
        <strain evidence="2">TSY1</strain>
    </source>
</reference>
<organism evidence="1 2">
    <name type="scientific">Entotheonella factor</name>
    <dbReference type="NCBI Taxonomy" id="1429438"/>
    <lineage>
        <taxon>Bacteria</taxon>
        <taxon>Pseudomonadati</taxon>
        <taxon>Nitrospinota/Tectimicrobiota group</taxon>
        <taxon>Candidatus Tectimicrobiota</taxon>
        <taxon>Candidatus Entotheonellia</taxon>
        <taxon>Candidatus Entotheonellales</taxon>
        <taxon>Candidatus Entotheonellaceae</taxon>
        <taxon>Candidatus Entotheonella</taxon>
    </lineage>
</organism>
<dbReference type="HOGENOM" id="CLU_1197998_0_0_7"/>
<proteinExistence type="predicted"/>
<protein>
    <submittedName>
        <fullName evidence="1">Uncharacterized protein</fullName>
    </submittedName>
</protein>
<sequence>MRKTVLDRGLYPTVIPAVNPTDGKTPLNQRYSVDMKLIKAQCDKTFAAESSINFVQFAELVDQSQDLKNQVGARVYINVHNRGVLVASQIRVRVLISTCIGSTAPVAPTANNKTPDPKPPRLPDNYWVNLANNQPIPRPSDNNPGWYDIGEIEINQLMAGLPKVVSLDVDPCKLPRVGQYVVLALVSHFRDPYDSQERDVDQLILTYRKAAMTYVTVKPKPQSVVINPFPG</sequence>
<comment type="caution">
    <text evidence="1">The sequence shown here is derived from an EMBL/GenBank/DDBJ whole genome shotgun (WGS) entry which is preliminary data.</text>
</comment>
<accession>W4LR04</accession>